<dbReference type="InterPro" id="IPR051803">
    <property type="entry name" value="TA_system_RelE-like_toxin"/>
</dbReference>
<evidence type="ECO:0000256" key="2">
    <source>
        <dbReference type="ARBA" id="ARBA00022649"/>
    </source>
</evidence>
<dbReference type="Gene3D" id="3.30.2310.20">
    <property type="entry name" value="RelE-like"/>
    <property type="match status" value="1"/>
</dbReference>
<proteinExistence type="inferred from homology"/>
<dbReference type="Proteomes" id="UP000624159">
    <property type="component" value="Unassembled WGS sequence"/>
</dbReference>
<gene>
    <name evidence="3" type="ORF">I5U13_08970</name>
    <name evidence="4" type="ORF">NCTC10036_01068</name>
</gene>
<evidence type="ECO:0000313" key="3">
    <source>
        <dbReference type="EMBL" id="MBH1929788.1"/>
    </source>
</evidence>
<evidence type="ECO:0000256" key="1">
    <source>
        <dbReference type="ARBA" id="ARBA00006226"/>
    </source>
</evidence>
<dbReference type="RefSeq" id="WP_015670658.1">
    <property type="nucleotide sequence ID" value="NZ_JADULK010000004.1"/>
</dbReference>
<dbReference type="Proteomes" id="UP000281904">
    <property type="component" value="Chromosome"/>
</dbReference>
<dbReference type="InterPro" id="IPR035093">
    <property type="entry name" value="RelE/ParE_toxin_dom_sf"/>
</dbReference>
<dbReference type="Pfam" id="PF05016">
    <property type="entry name" value="ParE_toxin"/>
    <property type="match status" value="1"/>
</dbReference>
<dbReference type="EMBL" id="JADULK010000004">
    <property type="protein sequence ID" value="MBH1929788.1"/>
    <property type="molecule type" value="Genomic_DNA"/>
</dbReference>
<dbReference type="InterPro" id="IPR007712">
    <property type="entry name" value="RelE/ParE_toxin"/>
</dbReference>
<keyword evidence="6" id="KW-1185">Reference proteome</keyword>
<reference evidence="3 6" key="2">
    <citation type="submission" date="2020-11" db="EMBL/GenBank/DDBJ databases">
        <title>Enhanced detection system for hospital associated transmission using whole genome sequencing surveillance.</title>
        <authorList>
            <person name="Harrison L.H."/>
            <person name="Van Tyne D."/>
            <person name="Marsh J.W."/>
            <person name="Griffith M.P."/>
            <person name="Snyder D.J."/>
            <person name="Cooper V.S."/>
            <person name="Mustapha M."/>
        </authorList>
    </citation>
    <scope>NUCLEOTIDE SEQUENCE [LARGE SCALE GENOMIC DNA]</scope>
    <source>
        <strain evidence="3 6">SER00230</strain>
    </source>
</reference>
<evidence type="ECO:0000313" key="6">
    <source>
        <dbReference type="Proteomes" id="UP000624159"/>
    </source>
</evidence>
<comment type="similarity">
    <text evidence="1">Belongs to the RelE toxin family.</text>
</comment>
<name>A0A3S5AF82_SERRU</name>
<accession>A0A3S5AF82</accession>
<dbReference type="AlphaFoldDB" id="A0A3S5AF82"/>
<dbReference type="EMBL" id="LR134493">
    <property type="protein sequence ID" value="VEI62363.1"/>
    <property type="molecule type" value="Genomic_DNA"/>
</dbReference>
<dbReference type="PANTHER" id="PTHR33755">
    <property type="entry name" value="TOXIN PARE1-RELATED"/>
    <property type="match status" value="1"/>
</dbReference>
<evidence type="ECO:0000313" key="4">
    <source>
        <dbReference type="EMBL" id="VEI62363.1"/>
    </source>
</evidence>
<organism evidence="4 5">
    <name type="scientific">Serratia rubidaea</name>
    <name type="common">Serratia marinorubra</name>
    <dbReference type="NCBI Taxonomy" id="61652"/>
    <lineage>
        <taxon>Bacteria</taxon>
        <taxon>Pseudomonadati</taxon>
        <taxon>Pseudomonadota</taxon>
        <taxon>Gammaproteobacteria</taxon>
        <taxon>Enterobacterales</taxon>
        <taxon>Yersiniaceae</taxon>
        <taxon>Serratia</taxon>
    </lineage>
</organism>
<keyword evidence="2" id="KW-1277">Toxin-antitoxin system</keyword>
<protein>
    <submittedName>
        <fullName evidence="4">Addiction module toxin, RelE/StbE family</fullName>
    </submittedName>
    <submittedName>
        <fullName evidence="3">Type II toxin-antitoxin system RelE/ParE family toxin</fullName>
    </submittedName>
</protein>
<evidence type="ECO:0000313" key="5">
    <source>
        <dbReference type="Proteomes" id="UP000281904"/>
    </source>
</evidence>
<dbReference type="NCBIfam" id="TIGR02385">
    <property type="entry name" value="RelE_StbE"/>
    <property type="match status" value="1"/>
</dbReference>
<dbReference type="PANTHER" id="PTHR33755:SF5">
    <property type="entry name" value="TYPE II TOXIN-ANTITOXIN SYSTEM RELE_PARE FAMILY TOXIN"/>
    <property type="match status" value="1"/>
</dbReference>
<reference evidence="4 5" key="1">
    <citation type="submission" date="2018-12" db="EMBL/GenBank/DDBJ databases">
        <authorList>
            <consortium name="Pathogen Informatics"/>
        </authorList>
    </citation>
    <scope>NUCLEOTIDE SEQUENCE [LARGE SCALE GENOMIC DNA]</scope>
    <source>
        <strain evidence="4 5">NCTC10036</strain>
    </source>
</reference>
<sequence length="91" mass="10631">MRIEWDDVALQDRERLFEFLYPVNPRAAEQADAELEKAVARLIDNPRLGKVWYQQARRLLIDKASLLVVYLIDGEAIKILAVAHQREKFPN</sequence>